<keyword evidence="3" id="KW-1185">Reference proteome</keyword>
<sequence>MKHNDGWQPCPRCESNKVKQISRSMMMFAIWCLGIIFLLVGIILWFLLPIAGILFLAAPFALFAPRMNQCKDCNYSWAAKKQKA</sequence>
<dbReference type="AlphaFoldDB" id="A0A1G9FU48"/>
<organism evidence="2 3">
    <name type="scientific">Lacicoccus qingdaonensis</name>
    <dbReference type="NCBI Taxonomy" id="576118"/>
    <lineage>
        <taxon>Bacteria</taxon>
        <taxon>Bacillati</taxon>
        <taxon>Bacillota</taxon>
        <taxon>Bacilli</taxon>
        <taxon>Bacillales</taxon>
        <taxon>Salinicoccaceae</taxon>
        <taxon>Lacicoccus</taxon>
    </lineage>
</organism>
<keyword evidence="1" id="KW-0472">Membrane</keyword>
<dbReference type="EMBL" id="FNFY01000014">
    <property type="protein sequence ID" value="SDK91918.1"/>
    <property type="molecule type" value="Genomic_DNA"/>
</dbReference>
<keyword evidence="1" id="KW-1133">Transmembrane helix</keyword>
<name>A0A1G9FU48_9BACL</name>
<evidence type="ECO:0000256" key="1">
    <source>
        <dbReference type="SAM" id="Phobius"/>
    </source>
</evidence>
<protein>
    <submittedName>
        <fullName evidence="2">Uncharacterized protein</fullName>
    </submittedName>
</protein>
<dbReference type="Proteomes" id="UP000199008">
    <property type="component" value="Unassembled WGS sequence"/>
</dbReference>
<dbReference type="RefSeq" id="WP_092986541.1">
    <property type="nucleotide sequence ID" value="NZ_FNFY01000014.1"/>
</dbReference>
<proteinExistence type="predicted"/>
<evidence type="ECO:0000313" key="2">
    <source>
        <dbReference type="EMBL" id="SDK91918.1"/>
    </source>
</evidence>
<evidence type="ECO:0000313" key="3">
    <source>
        <dbReference type="Proteomes" id="UP000199008"/>
    </source>
</evidence>
<accession>A0A1G9FU48</accession>
<reference evidence="3" key="1">
    <citation type="submission" date="2016-10" db="EMBL/GenBank/DDBJ databases">
        <authorList>
            <person name="Varghese N."/>
            <person name="Submissions S."/>
        </authorList>
    </citation>
    <scope>NUCLEOTIDE SEQUENCE [LARGE SCALE GENOMIC DNA]</scope>
    <source>
        <strain evidence="3">CGMCC 1.8895</strain>
    </source>
</reference>
<gene>
    <name evidence="2" type="ORF">SAMN05216216_1143</name>
</gene>
<feature type="transmembrane region" description="Helical" evidence="1">
    <location>
        <begin position="28"/>
        <end position="58"/>
    </location>
</feature>
<keyword evidence="1" id="KW-0812">Transmembrane</keyword>